<organism evidence="3 4">
    <name type="scientific">Prunus mume</name>
    <name type="common">Japanese apricot</name>
    <name type="synonym">Armeniaca mume</name>
    <dbReference type="NCBI Taxonomy" id="102107"/>
    <lineage>
        <taxon>Eukaryota</taxon>
        <taxon>Viridiplantae</taxon>
        <taxon>Streptophyta</taxon>
        <taxon>Embryophyta</taxon>
        <taxon>Tracheophyta</taxon>
        <taxon>Spermatophyta</taxon>
        <taxon>Magnoliopsida</taxon>
        <taxon>eudicotyledons</taxon>
        <taxon>Gunneridae</taxon>
        <taxon>Pentapetalae</taxon>
        <taxon>rosids</taxon>
        <taxon>fabids</taxon>
        <taxon>Rosales</taxon>
        <taxon>Rosaceae</taxon>
        <taxon>Amygdaloideae</taxon>
        <taxon>Amygdaleae</taxon>
        <taxon>Prunus</taxon>
    </lineage>
</organism>
<keyword evidence="3" id="KW-1185">Reference proteome</keyword>
<sequence length="182" mass="20811">MKRIRRGTTEASSSRPNRQRPTASARRQRAAPPDHIEDTIEVEDVATTQDSNVEVHAEPTEPSQIGLIDPYLLTSFKTHIAAAIWNNQEYTDSEEYIMYSARAYLLYLLGCTLFIDKTGTRVQIVYLRLLRNLDSVAGYSWGSGCLAWLYRQLGQASRSKVKQIAGYMTLLEAWVYEHIHVW</sequence>
<name>A0ABM0PTG9_PRUMU</name>
<reference evidence="4" key="2">
    <citation type="submission" date="2025-08" db="UniProtKB">
        <authorList>
            <consortium name="RefSeq"/>
        </authorList>
    </citation>
    <scope>IDENTIFICATION</scope>
</reference>
<evidence type="ECO:0000313" key="4">
    <source>
        <dbReference type="RefSeq" id="XP_008244220.1"/>
    </source>
</evidence>
<evidence type="ECO:0000313" key="3">
    <source>
        <dbReference type="Proteomes" id="UP000694861"/>
    </source>
</evidence>
<dbReference type="RefSeq" id="XP_008244220.1">
    <property type="nucleotide sequence ID" value="XM_008245998.1"/>
</dbReference>
<evidence type="ECO:0000259" key="2">
    <source>
        <dbReference type="Pfam" id="PF10536"/>
    </source>
</evidence>
<reference evidence="3" key="1">
    <citation type="journal article" date="2012" name="Nat. Commun.">
        <title>The genome of Prunus mume.</title>
        <authorList>
            <person name="Zhang Q."/>
            <person name="Chen W."/>
            <person name="Sun L."/>
            <person name="Zhao F."/>
            <person name="Huang B."/>
            <person name="Yang W."/>
            <person name="Tao Y."/>
            <person name="Wang J."/>
            <person name="Yuan Z."/>
            <person name="Fan G."/>
            <person name="Xing Z."/>
            <person name="Han C."/>
            <person name="Pan H."/>
            <person name="Zhong X."/>
            <person name="Shi W."/>
            <person name="Liang X."/>
            <person name="Du D."/>
            <person name="Sun F."/>
            <person name="Xu Z."/>
            <person name="Hao R."/>
            <person name="Lv T."/>
            <person name="Lv Y."/>
            <person name="Zheng Z."/>
            <person name="Sun M."/>
            <person name="Luo L."/>
            <person name="Cai M."/>
            <person name="Gao Y."/>
            <person name="Wang J."/>
            <person name="Yin Y."/>
            <person name="Xu X."/>
            <person name="Cheng T."/>
            <person name="Wang J."/>
        </authorList>
    </citation>
    <scope>NUCLEOTIDE SEQUENCE [LARGE SCALE GENOMIC DNA]</scope>
</reference>
<dbReference type="Proteomes" id="UP000694861">
    <property type="component" value="Unplaced"/>
</dbReference>
<gene>
    <name evidence="4" type="primary">LOC103342375</name>
</gene>
<evidence type="ECO:0000256" key="1">
    <source>
        <dbReference type="SAM" id="MobiDB-lite"/>
    </source>
</evidence>
<dbReference type="GeneID" id="103342375"/>
<proteinExistence type="predicted"/>
<dbReference type="InterPro" id="IPR019557">
    <property type="entry name" value="AminoTfrase-like_pln_mobile"/>
</dbReference>
<dbReference type="Pfam" id="PF10536">
    <property type="entry name" value="PMD"/>
    <property type="match status" value="1"/>
</dbReference>
<dbReference type="PANTHER" id="PTHR46033:SF8">
    <property type="entry name" value="PROTEIN MAINTENANCE OF MERISTEMS-LIKE"/>
    <property type="match status" value="1"/>
</dbReference>
<feature type="domain" description="Aminotransferase-like plant mobile" evidence="2">
    <location>
        <begin position="96"/>
        <end position="180"/>
    </location>
</feature>
<feature type="region of interest" description="Disordered" evidence="1">
    <location>
        <begin position="1"/>
        <end position="34"/>
    </location>
</feature>
<dbReference type="PANTHER" id="PTHR46033">
    <property type="entry name" value="PROTEIN MAIN-LIKE 2"/>
    <property type="match status" value="1"/>
</dbReference>
<accession>A0ABM0PTG9</accession>
<dbReference type="InterPro" id="IPR044824">
    <property type="entry name" value="MAIN-like"/>
</dbReference>
<protein>
    <submittedName>
        <fullName evidence="4">Uncharacterized protein LOC103342375</fullName>
    </submittedName>
</protein>
<feature type="compositionally biased region" description="Polar residues" evidence="1">
    <location>
        <begin position="9"/>
        <end position="22"/>
    </location>
</feature>